<dbReference type="RefSeq" id="WP_203149618.1">
    <property type="nucleotide sequence ID" value="NZ_JAEVHL010000089.1"/>
</dbReference>
<name>A0ABS1YIH3_9ACTN</name>
<dbReference type="Proteomes" id="UP000622245">
    <property type="component" value="Unassembled WGS sequence"/>
</dbReference>
<gene>
    <name evidence="2" type="ORF">JM949_18160</name>
</gene>
<evidence type="ECO:0000313" key="2">
    <source>
        <dbReference type="EMBL" id="MBM0277178.1"/>
    </source>
</evidence>
<dbReference type="Gene3D" id="3.40.50.10140">
    <property type="entry name" value="Toll/interleukin-1 receptor homology (TIR) domain"/>
    <property type="match status" value="1"/>
</dbReference>
<dbReference type="InterPro" id="IPR035897">
    <property type="entry name" value="Toll_tir_struct_dom_sf"/>
</dbReference>
<organism evidence="2 3">
    <name type="scientific">Micromonospora tarensis</name>
    <dbReference type="NCBI Taxonomy" id="2806100"/>
    <lineage>
        <taxon>Bacteria</taxon>
        <taxon>Bacillati</taxon>
        <taxon>Actinomycetota</taxon>
        <taxon>Actinomycetes</taxon>
        <taxon>Micromonosporales</taxon>
        <taxon>Micromonosporaceae</taxon>
        <taxon>Micromonospora</taxon>
    </lineage>
</organism>
<evidence type="ECO:0000313" key="3">
    <source>
        <dbReference type="Proteomes" id="UP000622245"/>
    </source>
</evidence>
<evidence type="ECO:0000259" key="1">
    <source>
        <dbReference type="PROSITE" id="PS50104"/>
    </source>
</evidence>
<dbReference type="Pfam" id="PF13676">
    <property type="entry name" value="TIR_2"/>
    <property type="match status" value="1"/>
</dbReference>
<comment type="caution">
    <text evidence="2">The sequence shown here is derived from an EMBL/GenBank/DDBJ whole genome shotgun (WGS) entry which is preliminary data.</text>
</comment>
<feature type="domain" description="TIR" evidence="1">
    <location>
        <begin position="290"/>
        <end position="424"/>
    </location>
</feature>
<dbReference type="PROSITE" id="PS50104">
    <property type="entry name" value="TIR"/>
    <property type="match status" value="1"/>
</dbReference>
<dbReference type="EMBL" id="JAEVHL010000089">
    <property type="protein sequence ID" value="MBM0277178.1"/>
    <property type="molecule type" value="Genomic_DNA"/>
</dbReference>
<dbReference type="InterPro" id="IPR007560">
    <property type="entry name" value="Restrct_endonuc_IV_Mrr"/>
</dbReference>
<protein>
    <submittedName>
        <fullName evidence="2">TIR domain-containing protein</fullName>
    </submittedName>
</protein>
<keyword evidence="3" id="KW-1185">Reference proteome</keyword>
<dbReference type="SUPFAM" id="SSF52200">
    <property type="entry name" value="Toll/Interleukin receptor TIR domain"/>
    <property type="match status" value="1"/>
</dbReference>
<proteinExistence type="predicted"/>
<dbReference type="InterPro" id="IPR000157">
    <property type="entry name" value="TIR_dom"/>
</dbReference>
<sequence>MTDDRALLLAHHENLWDGSYWSVGAELVGSRIRLSGSLWSATADVSEGTNEYNWADVQLDAVEFAEALTRVQDGSSWQLREATIHGRRIAVGQDDLHSPDKASVSLTERRFDLLLLDSYDAAFAHTDQARTGIREPRSDLDRAFLRSLRRHPDHLDRLRTTGLERTVLSLLNESNAQGVRLVEVAGGRFWLVHRADQADAAMLLSIEDGPSGIVGIDVVDRVNGARDRTMVSKAAIVTRSSFSDDVRAGYGARSQHIELVDYDRLSGMLRDAGWTSRAPGYLVCPVQRRPDHIVFISYSWDQADFAVWLYNQLTGWGFRCWLDRVDLLPGDVILSAVRQALDGVDAVVLCCSDEALASPWVRAEIAHCLAREQDTGRTMLIPVLLDDTDLDASPVRRDRLAADFRRWTPADPPDARLERLRMAIEQTIGAGRPTPA</sequence>
<reference evidence="2 3" key="1">
    <citation type="submission" date="2021-01" db="EMBL/GenBank/DDBJ databases">
        <title>Draft genome sequence of Micromonospora sp. strain STR1s_6.</title>
        <authorList>
            <person name="Karlyshev A."/>
            <person name="Jawad R."/>
        </authorList>
    </citation>
    <scope>NUCLEOTIDE SEQUENCE [LARGE SCALE GENOMIC DNA]</scope>
    <source>
        <strain evidence="2 3">STR1S-6</strain>
    </source>
</reference>
<dbReference type="Pfam" id="PF04471">
    <property type="entry name" value="Mrr_cat"/>
    <property type="match status" value="1"/>
</dbReference>
<accession>A0ABS1YIH3</accession>